<dbReference type="InterPro" id="IPR004115">
    <property type="entry name" value="GAD-like_sf"/>
</dbReference>
<dbReference type="GO" id="GO:0050567">
    <property type="term" value="F:glutaminyl-tRNA synthase (glutamine-hydrolyzing) activity"/>
    <property type="evidence" value="ECO:0007669"/>
    <property type="project" value="UniProtKB-UniRule"/>
</dbReference>
<dbReference type="Gene3D" id="1.10.10.410">
    <property type="match status" value="1"/>
</dbReference>
<keyword evidence="3 6" id="KW-0067">ATP-binding</keyword>
<dbReference type="SUPFAM" id="SSF89095">
    <property type="entry name" value="GatB/YqeY motif"/>
    <property type="match status" value="2"/>
</dbReference>
<dbReference type="NCBIfam" id="NF003107">
    <property type="entry name" value="PRK04028.1"/>
    <property type="match status" value="1"/>
</dbReference>
<dbReference type="GO" id="GO:0006412">
    <property type="term" value="P:translation"/>
    <property type="evidence" value="ECO:0007669"/>
    <property type="project" value="UniProtKB-UniRule"/>
</dbReference>
<dbReference type="SMART" id="SM00845">
    <property type="entry name" value="GatB_Yqey"/>
    <property type="match status" value="1"/>
</dbReference>
<comment type="function">
    <text evidence="6">Allows the formation of correctly charged Gln-tRNA(Gln) through the transamidation of misacylated Glu-tRNA(Gln) in organisms which lack glutaminyl-tRNA synthetase. The reaction takes place in the presence of glutamine and ATP through an activated gamma-phospho-Glu-tRNA(Gln). The GatDE system is specific for glutamate and does not act on aspartate.</text>
</comment>
<dbReference type="GO" id="GO:0070681">
    <property type="term" value="P:glutaminyl-tRNAGln biosynthesis via transamidation"/>
    <property type="evidence" value="ECO:0007669"/>
    <property type="project" value="TreeGrafter"/>
</dbReference>
<dbReference type="AlphaFoldDB" id="A0A7K4AJ56"/>
<dbReference type="InterPro" id="IPR017958">
    <property type="entry name" value="Gln-tRNA_amidoTrfase_suB_CS"/>
</dbReference>
<keyword evidence="2 6" id="KW-0547">Nucleotide-binding</keyword>
<dbReference type="InterPro" id="IPR018027">
    <property type="entry name" value="Asn/Gln_amidotransferase"/>
</dbReference>
<evidence type="ECO:0000256" key="4">
    <source>
        <dbReference type="ARBA" id="ARBA00022917"/>
    </source>
</evidence>
<evidence type="ECO:0000256" key="6">
    <source>
        <dbReference type="HAMAP-Rule" id="MF_00588"/>
    </source>
</evidence>
<protein>
    <recommendedName>
        <fullName evidence="6">Glutamyl-tRNA(Gln) amidotransferase subunit E</fullName>
        <shortName evidence="6">Glu-ADT subunit E</shortName>
        <ecNumber evidence="6">6.3.5.-</ecNumber>
    </recommendedName>
</protein>
<keyword evidence="4 6" id="KW-0648">Protein biosynthesis</keyword>
<dbReference type="Pfam" id="PF02938">
    <property type="entry name" value="GAD"/>
    <property type="match status" value="1"/>
</dbReference>
<dbReference type="EC" id="6.3.5.-" evidence="6"/>
<name>A0A7K4AJ56_METSH</name>
<comment type="similarity">
    <text evidence="6">Belongs to the GatB/GatE family. GatE subfamily.</text>
</comment>
<evidence type="ECO:0000256" key="3">
    <source>
        <dbReference type="ARBA" id="ARBA00022840"/>
    </source>
</evidence>
<sequence length="634" mass="68971">MATDNPPGLDYRQLGLICGIEIHQQLDTACKLFCGCPTAHREVEDSNFEFFRYLRPSRSELGEIDRAALEEVLVSRKFHYKCYDTTCLVEADEEPPSQINPEALEISLVIARLLSMQIVDEVCTMRKMVIDGSNTSGFQRTAYIGSKGSIQTNQGPVGIDILCLEEEAARIIEDRGDSLVYSLDRLGIPLVEIGTAPDIISPAHAREVASYLGMILRSTGRVKRGLGTIRQDVNVSIKGGARVEIKGVQALNLVDKIVELEALRQHGLLQIKEELIRRGAAVDDTVFDVTSLFSQTDSKVLARSIKKGGVVLACRLAGFAGLVGREVQPGRRLGSEMSDRAKRAGVGGIFHSDELPAYGVTAAEVESVRVQLQAGKEYAVIMVTGPEDRARKAMDAVLVRAREAMELVPEETRRALPDGCSEYMRPLPGSARMYPETDVPSVAINEQTLEGLELPELFRARSERFGRDYGLNSELARVMAASPNYQLFEEIVSHIQLSPSIAVRALETIPIELARDGVDISALSDNHFKDALGLVAEGRIAKEGLAELFRALAERPDRSAADAAAASGLAGVDEVEVAKIVQAIVADKMDLVRSKGERAAAPLMGLVMKELRGKADGALVSAILKKEINNILSE</sequence>
<dbReference type="HAMAP" id="MF_00588">
    <property type="entry name" value="GatE"/>
    <property type="match status" value="1"/>
</dbReference>
<dbReference type="RefSeq" id="WP_013719214.1">
    <property type="nucleotide sequence ID" value="NZ_DAITGN010000010.1"/>
</dbReference>
<dbReference type="PANTHER" id="PTHR11659">
    <property type="entry name" value="GLUTAMYL-TRNA GLN AMIDOTRANSFERASE SUBUNIT B MITOCHONDRIAL AND PROKARYOTIC PET112-RELATED"/>
    <property type="match status" value="1"/>
</dbReference>
<dbReference type="InterPro" id="IPR023168">
    <property type="entry name" value="GatB_Yqey_C_2"/>
</dbReference>
<dbReference type="GeneID" id="10461100"/>
<dbReference type="InterPro" id="IPR004414">
    <property type="entry name" value="GatE"/>
</dbReference>
<dbReference type="Gene3D" id="1.10.150.380">
    <property type="entry name" value="GatB domain, N-terminal subdomain"/>
    <property type="match status" value="1"/>
</dbReference>
<evidence type="ECO:0000259" key="7">
    <source>
        <dbReference type="SMART" id="SM00845"/>
    </source>
</evidence>
<keyword evidence="8" id="KW-0808">Transferase</keyword>
<dbReference type="Pfam" id="PF02934">
    <property type="entry name" value="GatB_N"/>
    <property type="match status" value="1"/>
</dbReference>
<organism evidence="8 9">
    <name type="scientific">Methanothrix soehngenii</name>
    <name type="common">Methanosaeta concilii</name>
    <dbReference type="NCBI Taxonomy" id="2223"/>
    <lineage>
        <taxon>Archaea</taxon>
        <taxon>Methanobacteriati</taxon>
        <taxon>Methanobacteriota</taxon>
        <taxon>Stenosarchaea group</taxon>
        <taxon>Methanomicrobia</taxon>
        <taxon>Methanotrichales</taxon>
        <taxon>Methanotrichaceae</taxon>
        <taxon>Methanothrix</taxon>
    </lineage>
</organism>
<dbReference type="NCBIfam" id="TIGR00134">
    <property type="entry name" value="gatE_arch"/>
    <property type="match status" value="1"/>
</dbReference>
<dbReference type="Proteomes" id="UP000544742">
    <property type="component" value="Unassembled WGS sequence"/>
</dbReference>
<dbReference type="GO" id="GO:0005524">
    <property type="term" value="F:ATP binding"/>
    <property type="evidence" value="ECO:0007669"/>
    <property type="project" value="UniProtKB-KW"/>
</dbReference>
<evidence type="ECO:0000313" key="9">
    <source>
        <dbReference type="Proteomes" id="UP000544742"/>
    </source>
</evidence>
<dbReference type="GO" id="GO:0016740">
    <property type="term" value="F:transferase activity"/>
    <property type="evidence" value="ECO:0007669"/>
    <property type="project" value="UniProtKB-KW"/>
</dbReference>
<dbReference type="Pfam" id="PF02637">
    <property type="entry name" value="GatB_Yqey"/>
    <property type="match status" value="1"/>
</dbReference>
<dbReference type="PROSITE" id="PS01234">
    <property type="entry name" value="GATB"/>
    <property type="match status" value="1"/>
</dbReference>
<dbReference type="Gene3D" id="3.30.1360.30">
    <property type="entry name" value="GAD-like domain"/>
    <property type="match status" value="1"/>
</dbReference>
<dbReference type="InterPro" id="IPR003789">
    <property type="entry name" value="Asn/Gln_tRNA_amidoTrase-B-like"/>
</dbReference>
<feature type="domain" description="Asn/Gln amidotransferase" evidence="7">
    <location>
        <begin position="486"/>
        <end position="628"/>
    </location>
</feature>
<proteinExistence type="inferred from homology"/>
<dbReference type="InterPro" id="IPR042114">
    <property type="entry name" value="GatB_C_1"/>
</dbReference>
<dbReference type="SUPFAM" id="SSF55261">
    <property type="entry name" value="GAD domain-like"/>
    <property type="match status" value="1"/>
</dbReference>
<dbReference type="GO" id="GO:0005737">
    <property type="term" value="C:cytoplasm"/>
    <property type="evidence" value="ECO:0007669"/>
    <property type="project" value="InterPro"/>
</dbReference>
<dbReference type="PANTHER" id="PTHR11659:SF2">
    <property type="entry name" value="GLUTAMYL-TRNA(GLN) AMIDOTRANSFERASE SUBUNIT E"/>
    <property type="match status" value="1"/>
</dbReference>
<dbReference type="InterPro" id="IPR006075">
    <property type="entry name" value="Asn/Gln-tRNA_Trfase_suB/E_cat"/>
</dbReference>
<comment type="catalytic activity">
    <reaction evidence="5 6">
        <text>L-glutamyl-tRNA(Gln) + L-glutamine + ATP + H2O = L-glutaminyl-tRNA(Gln) + L-glutamate + ADP + phosphate + H(+)</text>
        <dbReference type="Rhea" id="RHEA:17521"/>
        <dbReference type="Rhea" id="RHEA-COMP:9681"/>
        <dbReference type="Rhea" id="RHEA-COMP:9684"/>
        <dbReference type="ChEBI" id="CHEBI:15377"/>
        <dbReference type="ChEBI" id="CHEBI:15378"/>
        <dbReference type="ChEBI" id="CHEBI:29985"/>
        <dbReference type="ChEBI" id="CHEBI:30616"/>
        <dbReference type="ChEBI" id="CHEBI:43474"/>
        <dbReference type="ChEBI" id="CHEBI:58359"/>
        <dbReference type="ChEBI" id="CHEBI:78520"/>
        <dbReference type="ChEBI" id="CHEBI:78521"/>
        <dbReference type="ChEBI" id="CHEBI:456216"/>
    </reaction>
</comment>
<keyword evidence="1 6" id="KW-0436">Ligase</keyword>
<evidence type="ECO:0000256" key="2">
    <source>
        <dbReference type="ARBA" id="ARBA00022741"/>
    </source>
</evidence>
<comment type="caution">
    <text evidence="8">The sequence shown here is derived from an EMBL/GenBank/DDBJ whole genome shotgun (WGS) entry which is preliminary data.</text>
</comment>
<reference evidence="8 9" key="1">
    <citation type="journal article" date="2020" name="Biotechnol. Biofuels">
        <title>New insights from the biogas microbiome by comprehensive genome-resolved metagenomics of nearly 1600 species originating from multiple anaerobic digesters.</title>
        <authorList>
            <person name="Campanaro S."/>
            <person name="Treu L."/>
            <person name="Rodriguez-R L.M."/>
            <person name="Kovalovszki A."/>
            <person name="Ziels R.M."/>
            <person name="Maus I."/>
            <person name="Zhu X."/>
            <person name="Kougias P.G."/>
            <person name="Basile A."/>
            <person name="Luo G."/>
            <person name="Schluter A."/>
            <person name="Konstantinidis K.T."/>
            <person name="Angelidaki I."/>
        </authorList>
    </citation>
    <scope>NUCLEOTIDE SEQUENCE [LARGE SCALE GENOMIC DNA]</scope>
    <source>
        <strain evidence="8">AS27yjCOA_157</strain>
    </source>
</reference>
<evidence type="ECO:0000256" key="5">
    <source>
        <dbReference type="ARBA" id="ARBA00047913"/>
    </source>
</evidence>
<evidence type="ECO:0000313" key="8">
    <source>
        <dbReference type="EMBL" id="NLJ22935.1"/>
    </source>
</evidence>
<dbReference type="GO" id="GO:0004812">
    <property type="term" value="F:aminoacyl-tRNA ligase activity"/>
    <property type="evidence" value="ECO:0007669"/>
    <property type="project" value="InterPro"/>
</dbReference>
<dbReference type="InterPro" id="IPR029351">
    <property type="entry name" value="GAD_dom"/>
</dbReference>
<accession>A0A7K4AJ56</accession>
<dbReference type="InterPro" id="IPR014746">
    <property type="entry name" value="Gln_synth/guanido_kin_cat_dom"/>
</dbReference>
<gene>
    <name evidence="6 8" type="primary">gatE</name>
    <name evidence="8" type="ORF">GX426_07485</name>
</gene>
<comment type="subunit">
    <text evidence="6">Heterodimer of GatD and GatE.</text>
</comment>
<dbReference type="OMA" id="YMRPLPG"/>
<dbReference type="SUPFAM" id="SSF55931">
    <property type="entry name" value="Glutamine synthetase/guanido kinase"/>
    <property type="match status" value="1"/>
</dbReference>
<dbReference type="EMBL" id="JAAYUN010000125">
    <property type="protein sequence ID" value="NLJ22935.1"/>
    <property type="molecule type" value="Genomic_DNA"/>
</dbReference>
<dbReference type="InterPro" id="IPR017959">
    <property type="entry name" value="Asn/Gln-tRNA_amidoTrfase_suB/E"/>
</dbReference>
<evidence type="ECO:0000256" key="1">
    <source>
        <dbReference type="ARBA" id="ARBA00022598"/>
    </source>
</evidence>